<protein>
    <recommendedName>
        <fullName evidence="3">Cerato-platanin</fullName>
    </recommendedName>
</protein>
<dbReference type="Gene3D" id="2.40.40.10">
    <property type="entry name" value="RlpA-like domain"/>
    <property type="match status" value="1"/>
</dbReference>
<gene>
    <name evidence="2" type="ORF">BN869_000007976_1</name>
</gene>
<accession>A0A0B7K3J0</accession>
<evidence type="ECO:0000256" key="1">
    <source>
        <dbReference type="SAM" id="SignalP"/>
    </source>
</evidence>
<dbReference type="InterPro" id="IPR036908">
    <property type="entry name" value="RlpA-like_sf"/>
</dbReference>
<reference evidence="2" key="1">
    <citation type="submission" date="2015-01" db="EMBL/GenBank/DDBJ databases">
        <authorList>
            <person name="Durling Mikael"/>
        </authorList>
    </citation>
    <scope>NUCLEOTIDE SEQUENCE</scope>
</reference>
<evidence type="ECO:0008006" key="3">
    <source>
        <dbReference type="Google" id="ProtNLM"/>
    </source>
</evidence>
<organism evidence="2">
    <name type="scientific">Bionectria ochroleuca</name>
    <name type="common">Gliocladium roseum</name>
    <dbReference type="NCBI Taxonomy" id="29856"/>
    <lineage>
        <taxon>Eukaryota</taxon>
        <taxon>Fungi</taxon>
        <taxon>Dikarya</taxon>
        <taxon>Ascomycota</taxon>
        <taxon>Pezizomycotina</taxon>
        <taxon>Sordariomycetes</taxon>
        <taxon>Hypocreomycetidae</taxon>
        <taxon>Hypocreales</taxon>
        <taxon>Bionectriaceae</taxon>
        <taxon>Clonostachys</taxon>
    </lineage>
</organism>
<dbReference type="PANTHER" id="PTHR38850">
    <property type="entry name" value="CERATO-PLATANIN"/>
    <property type="match status" value="1"/>
</dbReference>
<sequence>MFASLTAAVAIAASFITAEGAAIKRGTGIYVTPHVEYSSSVGVLGCKINTNRVAYWPSSVGCDNICVRVTHTESGRTLNLLKIDQSGGAYDISYDAWNYLSSGKSATESPQMGGGVAMTYEDVPASECAGLINTPSKKLPLTAANSMNYVASCISQPSSWVAQNYEMYNILDPICHWGVDEVCSLDLNVSNQPTCPHTLGVTTPLNLPVTNIEYGTGKPVAA</sequence>
<evidence type="ECO:0000313" key="2">
    <source>
        <dbReference type="EMBL" id="CEO51918.1"/>
    </source>
</evidence>
<dbReference type="PANTHER" id="PTHR38850:SF2">
    <property type="entry name" value="CERATO-PLATANIN"/>
    <property type="match status" value="1"/>
</dbReference>
<keyword evidence="1" id="KW-0732">Signal</keyword>
<feature type="chain" id="PRO_5002119166" description="Cerato-platanin" evidence="1">
    <location>
        <begin position="21"/>
        <end position="222"/>
    </location>
</feature>
<proteinExistence type="predicted"/>
<feature type="signal peptide" evidence="1">
    <location>
        <begin position="1"/>
        <end position="20"/>
    </location>
</feature>
<dbReference type="EMBL" id="CDPU01000025">
    <property type="protein sequence ID" value="CEO51918.1"/>
    <property type="molecule type" value="Genomic_DNA"/>
</dbReference>
<dbReference type="AlphaFoldDB" id="A0A0B7K3J0"/>
<name>A0A0B7K3J0_BIOOC</name>